<dbReference type="PANTHER" id="PTHR40396">
    <property type="entry name" value="ATPASE-LIKE PROTEIN"/>
    <property type="match status" value="1"/>
</dbReference>
<gene>
    <name evidence="2" type="ORF">CYPRO_3069</name>
</gene>
<keyword evidence="3" id="KW-1185">Reference proteome</keyword>
<proteinExistence type="predicted"/>
<dbReference type="Proteomes" id="UP000254808">
    <property type="component" value="Chromosome"/>
</dbReference>
<dbReference type="GO" id="GO:0005524">
    <property type="term" value="F:ATP binding"/>
    <property type="evidence" value="ECO:0007669"/>
    <property type="project" value="InterPro"/>
</dbReference>
<evidence type="ECO:0000313" key="3">
    <source>
        <dbReference type="Proteomes" id="UP000254808"/>
    </source>
</evidence>
<evidence type="ECO:0000313" key="2">
    <source>
        <dbReference type="EMBL" id="AXJ02304.1"/>
    </source>
</evidence>
<dbReference type="InterPro" id="IPR003959">
    <property type="entry name" value="ATPase_AAA_core"/>
</dbReference>
<dbReference type="GO" id="GO:0016887">
    <property type="term" value="F:ATP hydrolysis activity"/>
    <property type="evidence" value="ECO:0007669"/>
    <property type="project" value="InterPro"/>
</dbReference>
<dbReference type="AlphaFoldDB" id="A0A345UPA2"/>
<sequence>MLVQFSVSNFRSIEEEVVFKMISDSVREHTSHQISTNFRTPEKLLRFGAIYGANASGKTNLIEAVRFARDLICSGREPDEPLNPPYFRFSGSRSAEPTCIEFILWIDNELYTYGFAVSARRIEEEWLYAQRPGAAERKLFERKSDEDGAIVDHGKSLESPGFSGKVITLVETTTRNNQLFLYSLADNNHKGVLPVVDWFRKTLTVVSAVAQQRQLLLKARDDRRFSDFLSTLLKRVGTGIERVELEGRKIDIKRDLSFFPPNIKKDVQLSLSKLKDGQGIILSMEQMQRIYEKKDGAILEYHLQAIHKDRDGNEVSLPIEEESDGTQRLVHLSPLFADAIDQDKVVFIDELDRRLHPMLSRALVELFNETGSTNSNTQLIFTTHDTHLFDQDLLRRDELWLMEKNKWGASQLVSLLDFDIRNDVKLSRNYLQGRFGGIPKIKYDLTNGSDRYVEV</sequence>
<feature type="domain" description="ATPase AAA-type core" evidence="1">
    <location>
        <begin position="49"/>
        <end position="390"/>
    </location>
</feature>
<dbReference type="OrthoDB" id="9809324at2"/>
<evidence type="ECO:0000259" key="1">
    <source>
        <dbReference type="Pfam" id="PF13304"/>
    </source>
</evidence>
<dbReference type="Gene3D" id="3.40.50.300">
    <property type="entry name" value="P-loop containing nucleotide triphosphate hydrolases"/>
    <property type="match status" value="1"/>
</dbReference>
<accession>A0A345UPA2</accession>
<reference evidence="2 3" key="1">
    <citation type="submission" date="2018-03" db="EMBL/GenBank/DDBJ databases">
        <title>Phenotypic and genomic properties of Cyclonatronum proteinivorum gen. nov., sp. nov., a haloalkaliphilic bacteroidete from soda lakes possessing Na+-translocating rhodopsin.</title>
        <authorList>
            <person name="Toshchakov S.V."/>
            <person name="Korzhenkov A."/>
            <person name="Samarov N.I."/>
            <person name="Kublanov I.V."/>
            <person name="Muntyan M.S."/>
            <person name="Sorokin D.Y."/>
        </authorList>
    </citation>
    <scope>NUCLEOTIDE SEQUENCE [LARGE SCALE GENOMIC DNA]</scope>
    <source>
        <strain evidence="2 3">Omega</strain>
    </source>
</reference>
<dbReference type="Pfam" id="PF13304">
    <property type="entry name" value="AAA_21"/>
    <property type="match status" value="1"/>
</dbReference>
<protein>
    <recommendedName>
        <fullName evidence="1">ATPase AAA-type core domain-containing protein</fullName>
    </recommendedName>
</protein>
<dbReference type="PANTHER" id="PTHR40396:SF1">
    <property type="entry name" value="ATPASE AAA-TYPE CORE DOMAIN-CONTAINING PROTEIN"/>
    <property type="match status" value="1"/>
</dbReference>
<organism evidence="2 3">
    <name type="scientific">Cyclonatronum proteinivorum</name>
    <dbReference type="NCBI Taxonomy" id="1457365"/>
    <lineage>
        <taxon>Bacteria</taxon>
        <taxon>Pseudomonadati</taxon>
        <taxon>Balneolota</taxon>
        <taxon>Balneolia</taxon>
        <taxon>Balneolales</taxon>
        <taxon>Cyclonatronaceae</taxon>
        <taxon>Cyclonatronum</taxon>
    </lineage>
</organism>
<dbReference type="InterPro" id="IPR027417">
    <property type="entry name" value="P-loop_NTPase"/>
</dbReference>
<dbReference type="KEGG" id="cprv:CYPRO_3069"/>
<name>A0A345UPA2_9BACT</name>
<dbReference type="SUPFAM" id="SSF52540">
    <property type="entry name" value="P-loop containing nucleoside triphosphate hydrolases"/>
    <property type="match status" value="1"/>
</dbReference>
<dbReference type="EMBL" id="CP027806">
    <property type="protein sequence ID" value="AXJ02304.1"/>
    <property type="molecule type" value="Genomic_DNA"/>
</dbReference>
<dbReference type="RefSeq" id="WP_114985411.1">
    <property type="nucleotide sequence ID" value="NZ_CP027806.1"/>
</dbReference>